<dbReference type="EMBL" id="CP034412">
    <property type="protein sequence ID" value="QCY48587.1"/>
    <property type="molecule type" value="Genomic_DNA"/>
</dbReference>
<keyword evidence="3" id="KW-1185">Reference proteome</keyword>
<evidence type="ECO:0000256" key="1">
    <source>
        <dbReference type="SAM" id="MobiDB-lite"/>
    </source>
</evidence>
<name>A0A5B7WXD3_9MICC</name>
<dbReference type="KEGG" id="gcr:GcLGCM259_2880"/>
<protein>
    <submittedName>
        <fullName evidence="2">Uncharacterized protein</fullName>
    </submittedName>
</protein>
<dbReference type="AlphaFoldDB" id="A0A5B7WXD3"/>
<feature type="compositionally biased region" description="Acidic residues" evidence="1">
    <location>
        <begin position="46"/>
        <end position="71"/>
    </location>
</feature>
<proteinExistence type="predicted"/>
<feature type="region of interest" description="Disordered" evidence="1">
    <location>
        <begin position="22"/>
        <end position="71"/>
    </location>
</feature>
<organism evidence="2 3">
    <name type="scientific">Glutamicibacter creatinolyticus</name>
    <dbReference type="NCBI Taxonomy" id="162496"/>
    <lineage>
        <taxon>Bacteria</taxon>
        <taxon>Bacillati</taxon>
        <taxon>Actinomycetota</taxon>
        <taxon>Actinomycetes</taxon>
        <taxon>Micrococcales</taxon>
        <taxon>Micrococcaceae</taxon>
        <taxon>Glutamicibacter</taxon>
    </lineage>
</organism>
<sequence length="71" mass="7912">MGFIDKAKDAVKETIDKIKDPDQNLVEKAWPVSEGNPDVDDRPEPGEEDDPTVGIDPDLDPSEGDQYDDER</sequence>
<evidence type="ECO:0000313" key="3">
    <source>
        <dbReference type="Proteomes" id="UP000307000"/>
    </source>
</evidence>
<gene>
    <name evidence="2" type="ORF">GcLGCM259_2880</name>
</gene>
<evidence type="ECO:0000313" key="2">
    <source>
        <dbReference type="EMBL" id="QCY48587.1"/>
    </source>
</evidence>
<reference evidence="2 3" key="1">
    <citation type="submission" date="2018-12" db="EMBL/GenBank/DDBJ databases">
        <title>Complete Genome Sequence of Glutamicibacter creatinolyticus strain LGCM259,isolated from an abscess of a 12-year-old mare in Italy.</title>
        <authorList>
            <person name="Santos R.G."/>
            <person name="Silva A.L."/>
            <person name="Seyffert N."/>
            <person name="Castro T.L.P."/>
            <person name="Attili A.R."/>
            <person name="Rifici C."/>
            <person name="Mazzullo G."/>
            <person name="Brenig B."/>
            <person name="Venanzi F."/>
            <person name="Azevedo V."/>
        </authorList>
    </citation>
    <scope>NUCLEOTIDE SEQUENCE [LARGE SCALE GENOMIC DNA]</scope>
    <source>
        <strain evidence="2 3">LGCM 259</strain>
    </source>
</reference>
<dbReference type="RefSeq" id="WP_054821704.1">
    <property type="nucleotide sequence ID" value="NZ_BAAAGL010000024.1"/>
</dbReference>
<accession>A0A5B7WXD3</accession>
<dbReference type="Proteomes" id="UP000307000">
    <property type="component" value="Chromosome"/>
</dbReference>